<evidence type="ECO:0000313" key="2">
    <source>
        <dbReference type="Proteomes" id="UP001496627"/>
    </source>
</evidence>
<comment type="caution">
    <text evidence="1">The sequence shown here is derived from an EMBL/GenBank/DDBJ whole genome shotgun (WGS) entry which is preliminary data.</text>
</comment>
<protein>
    <submittedName>
        <fullName evidence="1">DUF1579 domain-containing protein</fullName>
    </submittedName>
</protein>
<dbReference type="Pfam" id="PF07617">
    <property type="entry name" value="DUF1579"/>
    <property type="match status" value="1"/>
</dbReference>
<organism evidence="1 2">
    <name type="scientific">Neorhizobium phenanthreniclasticum</name>
    <dbReference type="NCBI Taxonomy" id="3157917"/>
    <lineage>
        <taxon>Bacteria</taxon>
        <taxon>Pseudomonadati</taxon>
        <taxon>Pseudomonadota</taxon>
        <taxon>Alphaproteobacteria</taxon>
        <taxon>Hyphomicrobiales</taxon>
        <taxon>Rhizobiaceae</taxon>
        <taxon>Rhizobium/Agrobacterium group</taxon>
        <taxon>Neorhizobium</taxon>
    </lineage>
</organism>
<evidence type="ECO:0000313" key="1">
    <source>
        <dbReference type="EMBL" id="MEQ1407681.1"/>
    </source>
</evidence>
<proteinExistence type="predicted"/>
<dbReference type="Proteomes" id="UP001496627">
    <property type="component" value="Unassembled WGS sequence"/>
</dbReference>
<accession>A0ABV0M736</accession>
<sequence>MELAKPQAEHGFLERMVGIWEVSSPDMGSDEKWVEVVRSLHGIWFVAEGNGNMPQGGGAATTMLTLGYDPARGKYVGSWIGSMMAYLWVYEGEVSADGTTLSLYTTGPDFAEPGKTGEYREQIIFKDDDHRTFNSSAKQPDGTWKQFMEAQYTRKR</sequence>
<dbReference type="EMBL" id="JBEAAL010000019">
    <property type="protein sequence ID" value="MEQ1407681.1"/>
    <property type="molecule type" value="Genomic_DNA"/>
</dbReference>
<gene>
    <name evidence="1" type="ORF">ABK249_22410</name>
</gene>
<name>A0ABV0M736_9HYPH</name>
<dbReference type="RefSeq" id="WP_227705074.1">
    <property type="nucleotide sequence ID" value="NZ_JBEAAL010000019.1"/>
</dbReference>
<dbReference type="InterPro" id="IPR011473">
    <property type="entry name" value="DUF1579"/>
</dbReference>
<keyword evidence="2" id="KW-1185">Reference proteome</keyword>
<reference evidence="1 2" key="1">
    <citation type="submission" date="2024-05" db="EMBL/GenBank/DDBJ databases">
        <title>Neorhizobium sp. Rsf11, a plant growth promoting and heavy metal resistant PAH-degrader.</title>
        <authorList>
            <person name="Golubev S.N."/>
            <person name="Muratova A.Y."/>
            <person name="Markelova M.I."/>
        </authorList>
    </citation>
    <scope>NUCLEOTIDE SEQUENCE [LARGE SCALE GENOMIC DNA]</scope>
    <source>
        <strain evidence="1 2">Rsf11</strain>
    </source>
</reference>